<evidence type="ECO:0000313" key="4">
    <source>
        <dbReference type="Proteomes" id="UP000094569"/>
    </source>
</evidence>
<dbReference type="GO" id="GO:0016491">
    <property type="term" value="F:oxidoreductase activity"/>
    <property type="evidence" value="ECO:0007669"/>
    <property type="project" value="InterPro"/>
</dbReference>
<comment type="caution">
    <text evidence="3">The sequence shown here is derived from an EMBL/GenBank/DDBJ whole genome shotgun (WGS) entry which is preliminary data.</text>
</comment>
<comment type="similarity">
    <text evidence="1">Belongs to the asaB hydroxylase/desaturase family.</text>
</comment>
<evidence type="ECO:0008006" key="5">
    <source>
        <dbReference type="Google" id="ProtNLM"/>
    </source>
</evidence>
<gene>
    <name evidence="3" type="ORF">SI65_09653</name>
</gene>
<dbReference type="NCBIfam" id="NF041278">
    <property type="entry name" value="CmcJ_NvfI_EfuI"/>
    <property type="match status" value="1"/>
</dbReference>
<dbReference type="InterPro" id="IPR044053">
    <property type="entry name" value="AsaB-like"/>
</dbReference>
<dbReference type="STRING" id="573508.A0A1E3B236"/>
<dbReference type="PANTHER" id="PTHR34598">
    <property type="entry name" value="BLL6449 PROTEIN"/>
    <property type="match status" value="1"/>
</dbReference>
<evidence type="ECO:0000313" key="3">
    <source>
        <dbReference type="EMBL" id="ODM14901.1"/>
    </source>
</evidence>
<evidence type="ECO:0000256" key="1">
    <source>
        <dbReference type="ARBA" id="ARBA00023604"/>
    </source>
</evidence>
<dbReference type="OrthoDB" id="412788at2759"/>
<sequence length="303" mass="33621">MSTTTATTTTTTKTKEDIPVPRGPVQATISFVVPWPTTHLDKLYNYVEQPPAGEPKHNFDEVPFQVNLTDIRGTEDTYTLDTNAFAVLKDVHTDTNYQTYFDDKEVERVYYPEVEKLLLENVPGAHKIVIFDHTIRRQGPGAARQPVNRAHVDQTAAAAAERVRIHVDDKDEAEELLKGRFRIINVWRPINGTVVSAPLALADVKSIVPERDLVNIQHRYPHRNGEIMGVRHSGEQRWLYVSGVEGGERLLLKCADSAEGTVLGDGGVVAGRAPHSAFTDPRSVEGEGGKPRESIEVRALVFG</sequence>
<evidence type="ECO:0000256" key="2">
    <source>
        <dbReference type="SAM" id="MobiDB-lite"/>
    </source>
</evidence>
<name>A0A1E3B236_ASPCR</name>
<dbReference type="VEuPathDB" id="FungiDB:SI65_09653"/>
<organism evidence="3 4">
    <name type="scientific">Aspergillus cristatus</name>
    <name type="common">Chinese Fuzhuan brick tea-fermentation fungus</name>
    <name type="synonym">Eurotium cristatum</name>
    <dbReference type="NCBI Taxonomy" id="573508"/>
    <lineage>
        <taxon>Eukaryota</taxon>
        <taxon>Fungi</taxon>
        <taxon>Dikarya</taxon>
        <taxon>Ascomycota</taxon>
        <taxon>Pezizomycotina</taxon>
        <taxon>Eurotiomycetes</taxon>
        <taxon>Eurotiomycetidae</taxon>
        <taxon>Eurotiales</taxon>
        <taxon>Aspergillaceae</taxon>
        <taxon>Aspergillus</taxon>
        <taxon>Aspergillus subgen. Aspergillus</taxon>
    </lineage>
</organism>
<protein>
    <recommendedName>
        <fullName evidence="5">Methyltransferase</fullName>
    </recommendedName>
</protein>
<dbReference type="PANTHER" id="PTHR34598:SF1">
    <property type="entry name" value="PUTATIVE (AFU_ORTHOLOGUE AFUA_3G13140)-RELATED"/>
    <property type="match status" value="1"/>
</dbReference>
<proteinExistence type="inferred from homology"/>
<dbReference type="AlphaFoldDB" id="A0A1E3B236"/>
<feature type="compositionally biased region" description="Low complexity" evidence="2">
    <location>
        <begin position="1"/>
        <end position="12"/>
    </location>
</feature>
<reference evidence="3 4" key="1">
    <citation type="journal article" date="2016" name="BMC Genomics">
        <title>Comparative genomic and transcriptomic analyses of the Fuzhuan brick tea-fermentation fungus Aspergillus cristatus.</title>
        <authorList>
            <person name="Ge Y."/>
            <person name="Wang Y."/>
            <person name="Liu Y."/>
            <person name="Tan Y."/>
            <person name="Ren X."/>
            <person name="Zhang X."/>
            <person name="Hyde K.D."/>
            <person name="Liu Y."/>
            <person name="Liu Z."/>
        </authorList>
    </citation>
    <scope>NUCLEOTIDE SEQUENCE [LARGE SCALE GENOMIC DNA]</scope>
    <source>
        <strain evidence="3 4">GZAAS20.1005</strain>
    </source>
</reference>
<dbReference type="EMBL" id="JXNT01000020">
    <property type="protein sequence ID" value="ODM14901.1"/>
    <property type="molecule type" value="Genomic_DNA"/>
</dbReference>
<accession>A0A1E3B236</accession>
<feature type="region of interest" description="Disordered" evidence="2">
    <location>
        <begin position="1"/>
        <end position="20"/>
    </location>
</feature>
<keyword evidence="4" id="KW-1185">Reference proteome</keyword>
<dbReference type="Proteomes" id="UP000094569">
    <property type="component" value="Unassembled WGS sequence"/>
</dbReference>